<keyword evidence="1" id="KW-1133">Transmembrane helix</keyword>
<name>A0AAW6UVR7_9GAMM</name>
<accession>A0AAW6UVR7</accession>
<evidence type="ECO:0000313" key="2">
    <source>
        <dbReference type="EMBL" id="MDK1683809.1"/>
    </source>
</evidence>
<comment type="caution">
    <text evidence="2">The sequence shown here is derived from an EMBL/GenBank/DDBJ whole genome shotgun (WGS) entry which is preliminary data.</text>
</comment>
<keyword evidence="1" id="KW-0812">Transmembrane</keyword>
<dbReference type="Proteomes" id="UP001241935">
    <property type="component" value="Unassembled WGS sequence"/>
</dbReference>
<protein>
    <recommendedName>
        <fullName evidence="4">Periplasmic heavy metal sensor</fullName>
    </recommendedName>
</protein>
<gene>
    <name evidence="2" type="ORF">QOR41_08115</name>
</gene>
<evidence type="ECO:0000256" key="1">
    <source>
        <dbReference type="SAM" id="Phobius"/>
    </source>
</evidence>
<organism evidence="2 3">
    <name type="scientific">Acinetobacter terrestris</name>
    <dbReference type="NCBI Taxonomy" id="2529843"/>
    <lineage>
        <taxon>Bacteria</taxon>
        <taxon>Pseudomonadati</taxon>
        <taxon>Pseudomonadota</taxon>
        <taxon>Gammaproteobacteria</taxon>
        <taxon>Moraxellales</taxon>
        <taxon>Moraxellaceae</taxon>
        <taxon>Acinetobacter</taxon>
        <taxon>Acinetobacter Taxon 24</taxon>
    </lineage>
</organism>
<dbReference type="EMBL" id="JASKNE010000001">
    <property type="protein sequence ID" value="MDK1683809.1"/>
    <property type="molecule type" value="Genomic_DNA"/>
</dbReference>
<evidence type="ECO:0008006" key="4">
    <source>
        <dbReference type="Google" id="ProtNLM"/>
    </source>
</evidence>
<feature type="transmembrane region" description="Helical" evidence="1">
    <location>
        <begin position="7"/>
        <end position="26"/>
    </location>
</feature>
<proteinExistence type="predicted"/>
<keyword evidence="1" id="KW-0472">Membrane</keyword>
<dbReference type="RefSeq" id="WP_131315571.1">
    <property type="nucleotide sequence ID" value="NZ_JASKNE010000001.1"/>
</dbReference>
<dbReference type="AlphaFoldDB" id="A0AAW6UVR7"/>
<sequence>MNSTLRLGLIIGSIVTLLLIIVVYIFKPLSTTPPNTVQPQEKPIPTEIILEKKLVLSALVQANTVTVSNQAELIQQRDRLYQDFEEISNSLSVGQQPDFRQVSDLLDKQKQLVKTGVLSANDAISYCQFLRQILPAMDHQINQHILQLEQLKRATS</sequence>
<reference evidence="2" key="1">
    <citation type="submission" date="2023-04" db="EMBL/GenBank/DDBJ databases">
        <title>The environmental microbiomes in feedlot watering bowls are a reservoir of florfenicol resistance for bovine respiratory disease pathogens.</title>
        <authorList>
            <person name="Kos D.W."/>
            <person name="Ruzzini A.C."/>
            <person name="Schreiner B."/>
            <person name="Jelinski M.D."/>
        </authorList>
    </citation>
    <scope>NUCLEOTIDE SEQUENCE</scope>
    <source>
        <strain evidence="2">WB3</strain>
    </source>
</reference>
<evidence type="ECO:0000313" key="3">
    <source>
        <dbReference type="Proteomes" id="UP001241935"/>
    </source>
</evidence>